<gene>
    <name evidence="3" type="ORF">HINF_LOCUS66546</name>
    <name evidence="4" type="ORF">HINF_LOCUS8313</name>
</gene>
<keyword evidence="3" id="KW-0808">Transferase</keyword>
<dbReference type="SUPFAM" id="SSF53756">
    <property type="entry name" value="UDP-Glycosyltransferase/glycogen phosphorylase"/>
    <property type="match status" value="1"/>
</dbReference>
<evidence type="ECO:0000256" key="1">
    <source>
        <dbReference type="ARBA" id="ARBA00022676"/>
    </source>
</evidence>
<dbReference type="AlphaFoldDB" id="A0AA86RIV9"/>
<keyword evidence="1" id="KW-0328">Glycosyltransferase</keyword>
<evidence type="ECO:0000313" key="5">
    <source>
        <dbReference type="Proteomes" id="UP001642409"/>
    </source>
</evidence>
<proteinExistence type="predicted"/>
<evidence type="ECO:0000313" key="3">
    <source>
        <dbReference type="EMBL" id="CAI9978901.1"/>
    </source>
</evidence>
<feature type="domain" description="Glycosyl transferase family 1" evidence="2">
    <location>
        <begin position="198"/>
        <end position="354"/>
    </location>
</feature>
<dbReference type="PANTHER" id="PTHR12526">
    <property type="entry name" value="GLYCOSYLTRANSFERASE"/>
    <property type="match status" value="1"/>
</dbReference>
<reference evidence="3" key="1">
    <citation type="submission" date="2023-06" db="EMBL/GenBank/DDBJ databases">
        <authorList>
            <person name="Kurt Z."/>
        </authorList>
    </citation>
    <scope>NUCLEOTIDE SEQUENCE</scope>
</reference>
<sequence>MIFIFLRLALATEEIKDEKLNKPPKIKVAFILLQFVGGGMERVTELLTRELSLNEDFELFIITTTRQIPNDISSRVKVLTIPTNTTDAITTLIKMKKNYGIDVFVCQDHWRAINVQFIDVLKSIGAKVIAFEHNSFYMYLYFTKDDLKYSTMQIYSKTDAVITLSRTDAKIWSLLGAKGAIYMPNLLTFEPAEFEAQNLQYKNIIFNGRFDLVQKRPHIAIEAFAKVFQSHPDARLQILGNQNEDYQAYCKRVAARLNVTEAVDFMGYQKEIQPILKNASAMIMTSQFEGFPMVIPEAKAFGIPIVMMKLDYCEVTQEGVINVEKNDVEAMAEQLTLLLDDVDYRREKGREAKESLAKFSNADIVSRWDKLIKAVMQGDDQIKELIQSLYEEISDEKVAQISEDEKKHATLWMKFLSTFYTEKGEYPQ</sequence>
<reference evidence="4 5" key="2">
    <citation type="submission" date="2024-07" db="EMBL/GenBank/DDBJ databases">
        <authorList>
            <person name="Akdeniz Z."/>
        </authorList>
    </citation>
    <scope>NUCLEOTIDE SEQUENCE [LARGE SCALE GENOMIC DNA]</scope>
</reference>
<dbReference type="GO" id="GO:0016757">
    <property type="term" value="F:glycosyltransferase activity"/>
    <property type="evidence" value="ECO:0007669"/>
    <property type="project" value="UniProtKB-KW"/>
</dbReference>
<dbReference type="EMBL" id="CATOUU010001186">
    <property type="protein sequence ID" value="CAI9978901.1"/>
    <property type="molecule type" value="Genomic_DNA"/>
</dbReference>
<accession>A0AA86RIV9</accession>
<evidence type="ECO:0000313" key="4">
    <source>
        <dbReference type="EMBL" id="CAL5984852.1"/>
    </source>
</evidence>
<dbReference type="Gene3D" id="3.40.50.2000">
    <property type="entry name" value="Glycogen Phosphorylase B"/>
    <property type="match status" value="2"/>
</dbReference>
<protein>
    <submittedName>
        <fullName evidence="3">Glycosyl transferases group 1 family protein</fullName>
    </submittedName>
    <submittedName>
        <fullName evidence="4">Glycosyl_transferases group 1 family protein</fullName>
    </submittedName>
</protein>
<name>A0AA86RIV9_9EUKA</name>
<dbReference type="PANTHER" id="PTHR12526:SF630">
    <property type="entry name" value="GLYCOSYLTRANSFERASE"/>
    <property type="match status" value="1"/>
</dbReference>
<keyword evidence="5" id="KW-1185">Reference proteome</keyword>
<comment type="caution">
    <text evidence="3">The sequence shown here is derived from an EMBL/GenBank/DDBJ whole genome shotgun (WGS) entry which is preliminary data.</text>
</comment>
<dbReference type="Pfam" id="PF00534">
    <property type="entry name" value="Glycos_transf_1"/>
    <property type="match status" value="1"/>
</dbReference>
<evidence type="ECO:0000259" key="2">
    <source>
        <dbReference type="Pfam" id="PF00534"/>
    </source>
</evidence>
<dbReference type="InterPro" id="IPR001296">
    <property type="entry name" value="Glyco_trans_1"/>
</dbReference>
<dbReference type="EMBL" id="CAXDID020000017">
    <property type="protein sequence ID" value="CAL5984852.1"/>
    <property type="molecule type" value="Genomic_DNA"/>
</dbReference>
<organism evidence="3">
    <name type="scientific">Hexamita inflata</name>
    <dbReference type="NCBI Taxonomy" id="28002"/>
    <lineage>
        <taxon>Eukaryota</taxon>
        <taxon>Metamonada</taxon>
        <taxon>Diplomonadida</taxon>
        <taxon>Hexamitidae</taxon>
        <taxon>Hexamitinae</taxon>
        <taxon>Hexamita</taxon>
    </lineage>
</organism>
<dbReference type="Proteomes" id="UP001642409">
    <property type="component" value="Unassembled WGS sequence"/>
</dbReference>